<evidence type="ECO:0000256" key="11">
    <source>
        <dbReference type="SAM" id="SignalP"/>
    </source>
</evidence>
<dbReference type="PROSITE" id="PS50835">
    <property type="entry name" value="IG_LIKE"/>
    <property type="match status" value="1"/>
</dbReference>
<evidence type="ECO:0000259" key="12">
    <source>
        <dbReference type="PROSITE" id="PS50835"/>
    </source>
</evidence>
<keyword evidence="7" id="KW-0325">Glycoprotein</keyword>
<sequence>MSDSAVPFFFFLLEIFFKGGLAAIETQQTVLAAVGHQASLSCQLTEPKDVLQVTWQKVLHDGEMNLAIYTERFGSRVRPDLDGKMDFQQEALQSCSVVIRKVTEQDEGCYRCLFNTYPSGALIGRTCLTLYELHEPILDVRRSNSPAESVVSCSATGRPAPSVTLTVLHQNISFSHYSSTSVTNSNGTVTITTTALLSAFSSTEVGCSVSVLSAAPRELLVTVPGLTETSEDGLDEQSGLTTDERQESNYLIFTSILVVVFLILACFCGLAIMAHWIHKKGKNRDPEKNKTPLKSTHIPGIKTPIMTMRNEIKQRTSAKKSPEKNSIEASPSVSKKLFYDDKPYIST</sequence>
<dbReference type="EMBL" id="JAHRIQ010038128">
    <property type="protein sequence ID" value="MEQ2233900.1"/>
    <property type="molecule type" value="Genomic_DNA"/>
</dbReference>
<keyword evidence="14" id="KW-1185">Reference proteome</keyword>
<keyword evidence="2 10" id="KW-0812">Transmembrane</keyword>
<feature type="region of interest" description="Disordered" evidence="9">
    <location>
        <begin position="307"/>
        <end position="331"/>
    </location>
</feature>
<feature type="domain" description="Ig-like" evidence="12">
    <location>
        <begin position="7"/>
        <end position="112"/>
    </location>
</feature>
<comment type="caution">
    <text evidence="13">The sequence shown here is derived from an EMBL/GenBank/DDBJ whole genome shotgun (WGS) entry which is preliminary data.</text>
</comment>
<dbReference type="Pfam" id="PF07686">
    <property type="entry name" value="V-set"/>
    <property type="match status" value="1"/>
</dbReference>
<evidence type="ECO:0000256" key="7">
    <source>
        <dbReference type="ARBA" id="ARBA00023180"/>
    </source>
</evidence>
<feature type="region of interest" description="Disordered" evidence="9">
    <location>
        <begin position="281"/>
        <end position="300"/>
    </location>
</feature>
<gene>
    <name evidence="13" type="ORF">ILYODFUR_026542</name>
</gene>
<dbReference type="InterPro" id="IPR003599">
    <property type="entry name" value="Ig_sub"/>
</dbReference>
<dbReference type="SUPFAM" id="SSF48726">
    <property type="entry name" value="Immunoglobulin"/>
    <property type="match status" value="1"/>
</dbReference>
<protein>
    <recommendedName>
        <fullName evidence="12">Ig-like domain-containing protein</fullName>
    </recommendedName>
</protein>
<feature type="compositionally biased region" description="Basic and acidic residues" evidence="9">
    <location>
        <begin position="310"/>
        <end position="326"/>
    </location>
</feature>
<dbReference type="InterPro" id="IPR007110">
    <property type="entry name" value="Ig-like_dom"/>
</dbReference>
<dbReference type="InterPro" id="IPR036179">
    <property type="entry name" value="Ig-like_dom_sf"/>
</dbReference>
<evidence type="ECO:0000256" key="4">
    <source>
        <dbReference type="ARBA" id="ARBA00022989"/>
    </source>
</evidence>
<dbReference type="InterPro" id="IPR013783">
    <property type="entry name" value="Ig-like_fold"/>
</dbReference>
<dbReference type="SMART" id="SM00409">
    <property type="entry name" value="IG"/>
    <property type="match status" value="1"/>
</dbReference>
<reference evidence="13 14" key="1">
    <citation type="submission" date="2021-06" db="EMBL/GenBank/DDBJ databases">
        <authorList>
            <person name="Palmer J.M."/>
        </authorList>
    </citation>
    <scope>NUCLEOTIDE SEQUENCE [LARGE SCALE GENOMIC DNA]</scope>
    <source>
        <strain evidence="14">if_2019</strain>
        <tissue evidence="13">Muscle</tissue>
    </source>
</reference>
<dbReference type="Gene3D" id="2.60.40.10">
    <property type="entry name" value="Immunoglobulins"/>
    <property type="match status" value="2"/>
</dbReference>
<evidence type="ECO:0000313" key="14">
    <source>
        <dbReference type="Proteomes" id="UP001482620"/>
    </source>
</evidence>
<dbReference type="PANTHER" id="PTHR46841">
    <property type="entry name" value="OX-2 MEMBRANE GLYCOPROTEIN"/>
    <property type="match status" value="1"/>
</dbReference>
<evidence type="ECO:0000256" key="6">
    <source>
        <dbReference type="ARBA" id="ARBA00023157"/>
    </source>
</evidence>
<name>A0ABV0TNH8_9TELE</name>
<evidence type="ECO:0000256" key="1">
    <source>
        <dbReference type="ARBA" id="ARBA00004167"/>
    </source>
</evidence>
<accession>A0ABV0TNH8</accession>
<dbReference type="PANTHER" id="PTHR46841:SF7">
    <property type="entry name" value="IG-LIKE DOMAIN-CONTAINING PROTEIN"/>
    <property type="match status" value="1"/>
</dbReference>
<comment type="subcellular location">
    <subcellularLocation>
        <location evidence="1">Membrane</location>
        <topology evidence="1">Single-pass membrane protein</topology>
    </subcellularLocation>
</comment>
<dbReference type="InterPro" id="IPR047164">
    <property type="entry name" value="OX2G-like"/>
</dbReference>
<evidence type="ECO:0000256" key="10">
    <source>
        <dbReference type="SAM" id="Phobius"/>
    </source>
</evidence>
<keyword evidence="4 10" id="KW-1133">Transmembrane helix</keyword>
<keyword evidence="6" id="KW-1015">Disulfide bond</keyword>
<evidence type="ECO:0000256" key="9">
    <source>
        <dbReference type="SAM" id="MobiDB-lite"/>
    </source>
</evidence>
<feature type="chain" id="PRO_5047497191" description="Ig-like domain-containing protein" evidence="11">
    <location>
        <begin position="23"/>
        <end position="347"/>
    </location>
</feature>
<keyword evidence="3 11" id="KW-0732">Signal</keyword>
<dbReference type="CDD" id="cd00096">
    <property type="entry name" value="Ig"/>
    <property type="match status" value="1"/>
</dbReference>
<evidence type="ECO:0000313" key="13">
    <source>
        <dbReference type="EMBL" id="MEQ2233900.1"/>
    </source>
</evidence>
<evidence type="ECO:0000256" key="3">
    <source>
        <dbReference type="ARBA" id="ARBA00022729"/>
    </source>
</evidence>
<feature type="transmembrane region" description="Helical" evidence="10">
    <location>
        <begin position="250"/>
        <end position="274"/>
    </location>
</feature>
<evidence type="ECO:0000256" key="8">
    <source>
        <dbReference type="ARBA" id="ARBA00023319"/>
    </source>
</evidence>
<dbReference type="Proteomes" id="UP001482620">
    <property type="component" value="Unassembled WGS sequence"/>
</dbReference>
<keyword evidence="8" id="KW-0393">Immunoglobulin domain</keyword>
<keyword evidence="5 10" id="KW-0472">Membrane</keyword>
<evidence type="ECO:0000256" key="5">
    <source>
        <dbReference type="ARBA" id="ARBA00023136"/>
    </source>
</evidence>
<dbReference type="InterPro" id="IPR013106">
    <property type="entry name" value="Ig_V-set"/>
</dbReference>
<evidence type="ECO:0000256" key="2">
    <source>
        <dbReference type="ARBA" id="ARBA00022692"/>
    </source>
</evidence>
<proteinExistence type="predicted"/>
<feature type="signal peptide" evidence="11">
    <location>
        <begin position="1"/>
        <end position="22"/>
    </location>
</feature>
<organism evidence="13 14">
    <name type="scientific">Ilyodon furcidens</name>
    <name type="common">goldbreast splitfin</name>
    <dbReference type="NCBI Taxonomy" id="33524"/>
    <lineage>
        <taxon>Eukaryota</taxon>
        <taxon>Metazoa</taxon>
        <taxon>Chordata</taxon>
        <taxon>Craniata</taxon>
        <taxon>Vertebrata</taxon>
        <taxon>Euteleostomi</taxon>
        <taxon>Actinopterygii</taxon>
        <taxon>Neopterygii</taxon>
        <taxon>Teleostei</taxon>
        <taxon>Neoteleostei</taxon>
        <taxon>Acanthomorphata</taxon>
        <taxon>Ovalentaria</taxon>
        <taxon>Atherinomorphae</taxon>
        <taxon>Cyprinodontiformes</taxon>
        <taxon>Goodeidae</taxon>
        <taxon>Ilyodon</taxon>
    </lineage>
</organism>